<reference evidence="2 3" key="1">
    <citation type="submission" date="2023-01" db="EMBL/GenBank/DDBJ databases">
        <title>Analysis of 21 Apiospora genomes using comparative genomics revels a genus with tremendous synthesis potential of carbohydrate active enzymes and secondary metabolites.</title>
        <authorList>
            <person name="Sorensen T."/>
        </authorList>
    </citation>
    <scope>NUCLEOTIDE SEQUENCE [LARGE SCALE GENOMIC DNA]</scope>
    <source>
        <strain evidence="2 3">CBS 135458</strain>
    </source>
</reference>
<dbReference type="PANTHER" id="PTHR35569">
    <property type="entry name" value="CYANAMIDE HYDRATASE DDI2-RELATED"/>
    <property type="match status" value="1"/>
</dbReference>
<accession>A0ABR1VFD4</accession>
<protein>
    <recommendedName>
        <fullName evidence="4">HD domain-containing protein</fullName>
    </recommendedName>
</protein>
<feature type="chain" id="PRO_5045908898" description="HD domain-containing protein" evidence="1">
    <location>
        <begin position="23"/>
        <end position="325"/>
    </location>
</feature>
<keyword evidence="3" id="KW-1185">Reference proteome</keyword>
<sequence length="325" mass="35284">MAISKLIFLLPTLLSGGFVATASQVPFASLHSSSSTGQDNSSSYPNRTIAGVTVIDTPVVRAAQAYAREHASDFVYNHVMRGWLFGTLIWQHSLQQQEGSSGNNSTNATVPVDGVSGDFDIEVQAVAALLHDLGWDQTPSSPFISPDRRFEVDGAIASREFLQHYHGNASGDDHVADAAGAAAAATRPWGHRRTQLVWDSIALHATETIFQYKEPEVQVVGHGIWMDFEGPTHGVTEAEYAAVVAEYPRAGFREGVNQTFVWLCGSKPQTTYGKTLFYRHTQGAIIVTNTAATLDTFMQPFGDNFVANYSAKGHRAFDIIMGTTD</sequence>
<dbReference type="GeneID" id="92091032"/>
<dbReference type="SUPFAM" id="SSF109604">
    <property type="entry name" value="HD-domain/PDEase-like"/>
    <property type="match status" value="1"/>
</dbReference>
<dbReference type="EMBL" id="JAQQWL010000006">
    <property type="protein sequence ID" value="KAK8069944.1"/>
    <property type="molecule type" value="Genomic_DNA"/>
</dbReference>
<name>A0ABR1VFD4_9PEZI</name>
<comment type="caution">
    <text evidence="2">The sequence shown here is derived from an EMBL/GenBank/DDBJ whole genome shotgun (WGS) entry which is preliminary data.</text>
</comment>
<proteinExistence type="predicted"/>
<evidence type="ECO:0008006" key="4">
    <source>
        <dbReference type="Google" id="ProtNLM"/>
    </source>
</evidence>
<evidence type="ECO:0000256" key="1">
    <source>
        <dbReference type="SAM" id="SignalP"/>
    </source>
</evidence>
<dbReference type="RefSeq" id="XP_066717238.1">
    <property type="nucleotide sequence ID" value="XM_066857969.1"/>
</dbReference>
<dbReference type="Proteomes" id="UP001480595">
    <property type="component" value="Unassembled WGS sequence"/>
</dbReference>
<evidence type="ECO:0000313" key="3">
    <source>
        <dbReference type="Proteomes" id="UP001480595"/>
    </source>
</evidence>
<keyword evidence="1" id="KW-0732">Signal</keyword>
<dbReference type="PANTHER" id="PTHR35569:SF1">
    <property type="entry name" value="CYANAMIDE HYDRATASE DDI2-RELATED"/>
    <property type="match status" value="1"/>
</dbReference>
<gene>
    <name evidence="2" type="ORF">PG994_006560</name>
</gene>
<evidence type="ECO:0000313" key="2">
    <source>
        <dbReference type="EMBL" id="KAK8069944.1"/>
    </source>
</evidence>
<organism evidence="2 3">
    <name type="scientific">Apiospora phragmitis</name>
    <dbReference type="NCBI Taxonomy" id="2905665"/>
    <lineage>
        <taxon>Eukaryota</taxon>
        <taxon>Fungi</taxon>
        <taxon>Dikarya</taxon>
        <taxon>Ascomycota</taxon>
        <taxon>Pezizomycotina</taxon>
        <taxon>Sordariomycetes</taxon>
        <taxon>Xylariomycetidae</taxon>
        <taxon>Amphisphaeriales</taxon>
        <taxon>Apiosporaceae</taxon>
        <taxon>Apiospora</taxon>
    </lineage>
</organism>
<feature type="signal peptide" evidence="1">
    <location>
        <begin position="1"/>
        <end position="22"/>
    </location>
</feature>